<protein>
    <submittedName>
        <fullName evidence="1">Uncharacterized protein</fullName>
    </submittedName>
</protein>
<evidence type="ECO:0000313" key="1">
    <source>
        <dbReference type="EMBL" id="CAF4435293.1"/>
    </source>
</evidence>
<reference evidence="1" key="1">
    <citation type="submission" date="2021-02" db="EMBL/GenBank/DDBJ databases">
        <authorList>
            <person name="Nowell W R."/>
        </authorList>
    </citation>
    <scope>NUCLEOTIDE SEQUENCE</scope>
</reference>
<dbReference type="AlphaFoldDB" id="A0A820R4P1"/>
<evidence type="ECO:0000313" key="2">
    <source>
        <dbReference type="Proteomes" id="UP000663844"/>
    </source>
</evidence>
<feature type="non-terminal residue" evidence="1">
    <location>
        <position position="111"/>
    </location>
</feature>
<name>A0A820R4P1_9BILA</name>
<gene>
    <name evidence="1" type="ORF">OXD698_LOCUS53487</name>
</gene>
<proteinExistence type="predicted"/>
<feature type="non-terminal residue" evidence="1">
    <location>
        <position position="1"/>
    </location>
</feature>
<dbReference type="Proteomes" id="UP000663844">
    <property type="component" value="Unassembled WGS sequence"/>
</dbReference>
<comment type="caution">
    <text evidence="1">The sequence shown here is derived from an EMBL/GenBank/DDBJ whole genome shotgun (WGS) entry which is preliminary data.</text>
</comment>
<dbReference type="EMBL" id="CAJOAZ010030741">
    <property type="protein sequence ID" value="CAF4435293.1"/>
    <property type="molecule type" value="Genomic_DNA"/>
</dbReference>
<organism evidence="1 2">
    <name type="scientific">Adineta steineri</name>
    <dbReference type="NCBI Taxonomy" id="433720"/>
    <lineage>
        <taxon>Eukaryota</taxon>
        <taxon>Metazoa</taxon>
        <taxon>Spiralia</taxon>
        <taxon>Gnathifera</taxon>
        <taxon>Rotifera</taxon>
        <taxon>Eurotatoria</taxon>
        <taxon>Bdelloidea</taxon>
        <taxon>Adinetida</taxon>
        <taxon>Adinetidae</taxon>
        <taxon>Adineta</taxon>
    </lineage>
</organism>
<accession>A0A820R4P1</accession>
<sequence length="111" mass="12849">PELSQETLTKITEQVEQQCPVGAHFNRFGIGEGVVWTEWTQTAGNLTFKVKGRLHQVTQAKALVSVNVTKFTRVDHFIQYSCTENRMRQALDYMREQNVSIEMKNLCIFLR</sequence>